<evidence type="ECO:0000256" key="1">
    <source>
        <dbReference type="SAM" id="MobiDB-lite"/>
    </source>
</evidence>
<feature type="compositionally biased region" description="Basic and acidic residues" evidence="1">
    <location>
        <begin position="1"/>
        <end position="12"/>
    </location>
</feature>
<keyword evidence="3" id="KW-1185">Reference proteome</keyword>
<accession>A0AAV4QKH0</accession>
<dbReference type="EMBL" id="BPLQ01004677">
    <property type="protein sequence ID" value="GIY09757.1"/>
    <property type="molecule type" value="Genomic_DNA"/>
</dbReference>
<dbReference type="AlphaFoldDB" id="A0AAV4QKH0"/>
<dbReference type="Proteomes" id="UP001054837">
    <property type="component" value="Unassembled WGS sequence"/>
</dbReference>
<protein>
    <submittedName>
        <fullName evidence="2">Uncharacterized protein</fullName>
    </submittedName>
</protein>
<evidence type="ECO:0000313" key="2">
    <source>
        <dbReference type="EMBL" id="GIY09757.1"/>
    </source>
</evidence>
<sequence>MASLDSSEHKNDPQTAATARDGVRWNPHRKTFTMAVMAVGGAVAYSLKKHDVEYVCSVTPRDRKDICQEKRSLTDSNKER</sequence>
<comment type="caution">
    <text evidence="2">The sequence shown here is derived from an EMBL/GenBank/DDBJ whole genome shotgun (WGS) entry which is preliminary data.</text>
</comment>
<proteinExistence type="predicted"/>
<evidence type="ECO:0000313" key="3">
    <source>
        <dbReference type="Proteomes" id="UP001054837"/>
    </source>
</evidence>
<feature type="region of interest" description="Disordered" evidence="1">
    <location>
        <begin position="1"/>
        <end position="24"/>
    </location>
</feature>
<name>A0AAV4QKH0_9ARAC</name>
<organism evidence="2 3">
    <name type="scientific">Caerostris darwini</name>
    <dbReference type="NCBI Taxonomy" id="1538125"/>
    <lineage>
        <taxon>Eukaryota</taxon>
        <taxon>Metazoa</taxon>
        <taxon>Ecdysozoa</taxon>
        <taxon>Arthropoda</taxon>
        <taxon>Chelicerata</taxon>
        <taxon>Arachnida</taxon>
        <taxon>Araneae</taxon>
        <taxon>Araneomorphae</taxon>
        <taxon>Entelegynae</taxon>
        <taxon>Araneoidea</taxon>
        <taxon>Araneidae</taxon>
        <taxon>Caerostris</taxon>
    </lineage>
</organism>
<reference evidence="2 3" key="1">
    <citation type="submission" date="2021-06" db="EMBL/GenBank/DDBJ databases">
        <title>Caerostris darwini draft genome.</title>
        <authorList>
            <person name="Kono N."/>
            <person name="Arakawa K."/>
        </authorList>
    </citation>
    <scope>NUCLEOTIDE SEQUENCE [LARGE SCALE GENOMIC DNA]</scope>
</reference>
<gene>
    <name evidence="2" type="ORF">CDAR_60291</name>
</gene>